<proteinExistence type="predicted"/>
<name>A0ABQ0A900_9GAMM</name>
<protein>
    <submittedName>
        <fullName evidence="1">Uncharacterized protein</fullName>
    </submittedName>
</protein>
<keyword evidence="2" id="KW-1185">Reference proteome</keyword>
<dbReference type="Proteomes" id="UP001465153">
    <property type="component" value="Unassembled WGS sequence"/>
</dbReference>
<dbReference type="EMBL" id="BAABWN010000006">
    <property type="protein sequence ID" value="GAA6168119.1"/>
    <property type="molecule type" value="Genomic_DNA"/>
</dbReference>
<evidence type="ECO:0000313" key="1">
    <source>
        <dbReference type="EMBL" id="GAA6168119.1"/>
    </source>
</evidence>
<accession>A0ABQ0A900</accession>
<organism evidence="1 2">
    <name type="scientific">Sessilibacter corallicola</name>
    <dbReference type="NCBI Taxonomy" id="2904075"/>
    <lineage>
        <taxon>Bacteria</taxon>
        <taxon>Pseudomonadati</taxon>
        <taxon>Pseudomonadota</taxon>
        <taxon>Gammaproteobacteria</taxon>
        <taxon>Cellvibrionales</taxon>
        <taxon>Cellvibrionaceae</taxon>
        <taxon>Sessilibacter</taxon>
    </lineage>
</organism>
<gene>
    <name evidence="1" type="ORF">NBRC116591_19300</name>
</gene>
<sequence>MLVYWVIDTKVKVLPESTLTLDGSEYYYTRSVAPSETKESAVMNLTSLLEEKSIVIAEVLSISDYESKIWNSEQDEDFETIESFEKSRATGQISIGCVVSELSMED</sequence>
<evidence type="ECO:0000313" key="2">
    <source>
        <dbReference type="Proteomes" id="UP001465153"/>
    </source>
</evidence>
<dbReference type="RefSeq" id="WP_353302784.1">
    <property type="nucleotide sequence ID" value="NZ_BAABWN010000006.1"/>
</dbReference>
<reference evidence="1 2" key="1">
    <citation type="submission" date="2024-04" db="EMBL/GenBank/DDBJ databases">
        <title>Draft genome sequence of Sessilibacter corallicola NBRC 116591.</title>
        <authorList>
            <person name="Miyakawa T."/>
            <person name="Kusuya Y."/>
            <person name="Miura T."/>
        </authorList>
    </citation>
    <scope>NUCLEOTIDE SEQUENCE [LARGE SCALE GENOMIC DNA]</scope>
    <source>
        <strain evidence="1 2">KU-00831-HH</strain>
    </source>
</reference>
<comment type="caution">
    <text evidence="1">The sequence shown here is derived from an EMBL/GenBank/DDBJ whole genome shotgun (WGS) entry which is preliminary data.</text>
</comment>